<sequence length="294" mass="31563">MFAKLCVLFLAIGLSQAASSKVDPDVSFMQYMMKSSGLIQASSTSTECFGIYLPKLQAIAEQWQADTIACEDTAEEAREQIDDKTKDNRTAIDASATGACAALTTCSQKTSALDYFECYEEAGSDDAKIMYTISANSAELLAVVIEDYRLIDNEKFVCTNKSERAYVENTAQVYDDLDLCLRGIEVTTTTSTTTQAPTSSESTTEESTDSSSTSPSEDTSSSSAAPSEDTSSSAAPSEDTSSSAAPTESSTEASSEPTDSDKENLPEEDLSTFAAEQAKLKSMIDDFKKLFNRN</sequence>
<feature type="signal peptide" evidence="2">
    <location>
        <begin position="1"/>
        <end position="17"/>
    </location>
</feature>
<protein>
    <submittedName>
        <fullName evidence="5">Protein TsetseEP</fullName>
    </submittedName>
</protein>
<dbReference type="AlphaFoldDB" id="A0A6P8YAA5"/>
<evidence type="ECO:0000259" key="3">
    <source>
        <dbReference type="Pfam" id="PF05267"/>
    </source>
</evidence>
<feature type="compositionally biased region" description="Low complexity" evidence="1">
    <location>
        <begin position="209"/>
        <end position="257"/>
    </location>
</feature>
<evidence type="ECO:0000256" key="2">
    <source>
        <dbReference type="SAM" id="SignalP"/>
    </source>
</evidence>
<organism evidence="4 5">
    <name type="scientific">Drosophila albomicans</name>
    <name type="common">Fruit fly</name>
    <dbReference type="NCBI Taxonomy" id="7291"/>
    <lineage>
        <taxon>Eukaryota</taxon>
        <taxon>Metazoa</taxon>
        <taxon>Ecdysozoa</taxon>
        <taxon>Arthropoda</taxon>
        <taxon>Hexapoda</taxon>
        <taxon>Insecta</taxon>
        <taxon>Pterygota</taxon>
        <taxon>Neoptera</taxon>
        <taxon>Endopterygota</taxon>
        <taxon>Diptera</taxon>
        <taxon>Brachycera</taxon>
        <taxon>Muscomorpha</taxon>
        <taxon>Ephydroidea</taxon>
        <taxon>Drosophilidae</taxon>
        <taxon>Drosophila</taxon>
    </lineage>
</organism>
<dbReference type="OrthoDB" id="8054395at2759"/>
<dbReference type="GeneID" id="117568455"/>
<evidence type="ECO:0000313" key="5">
    <source>
        <dbReference type="RefSeq" id="XP_034105022.1"/>
    </source>
</evidence>
<gene>
    <name evidence="5" type="primary">LOC117568455</name>
</gene>
<keyword evidence="2" id="KW-0732">Signal</keyword>
<keyword evidence="4" id="KW-1185">Reference proteome</keyword>
<accession>A0A6P8YAA5</accession>
<dbReference type="RefSeq" id="XP_034105022.1">
    <property type="nucleotide sequence ID" value="XM_034249131.2"/>
</dbReference>
<name>A0A6P8YAA5_DROAB</name>
<feature type="compositionally biased region" description="Low complexity" evidence="1">
    <location>
        <begin position="190"/>
        <end position="202"/>
    </location>
</feature>
<dbReference type="Proteomes" id="UP000515160">
    <property type="component" value="Chromosome 3"/>
</dbReference>
<reference evidence="5" key="1">
    <citation type="submission" date="2025-08" db="UniProtKB">
        <authorList>
            <consortium name="RefSeq"/>
        </authorList>
    </citation>
    <scope>IDENTIFICATION</scope>
    <source>
        <strain evidence="5">15112-1751.03</strain>
        <tissue evidence="5">Whole Adult</tissue>
    </source>
</reference>
<feature type="region of interest" description="Disordered" evidence="1">
    <location>
        <begin position="190"/>
        <end position="271"/>
    </location>
</feature>
<dbReference type="Pfam" id="PF05267">
    <property type="entry name" value="DUF725"/>
    <property type="match status" value="1"/>
</dbReference>
<evidence type="ECO:0000256" key="1">
    <source>
        <dbReference type="SAM" id="MobiDB-lite"/>
    </source>
</evidence>
<feature type="domain" description="Protein TsetseEP" evidence="3">
    <location>
        <begin position="45"/>
        <end position="164"/>
    </location>
</feature>
<dbReference type="InterPro" id="IPR007931">
    <property type="entry name" value="TsetseEP"/>
</dbReference>
<proteinExistence type="predicted"/>
<evidence type="ECO:0000313" key="4">
    <source>
        <dbReference type="Proteomes" id="UP000515160"/>
    </source>
</evidence>
<feature type="chain" id="PRO_5028132073" evidence="2">
    <location>
        <begin position="18"/>
        <end position="294"/>
    </location>
</feature>